<accession>A0A3B6SR43</accession>
<evidence type="ECO:0000313" key="2">
    <source>
        <dbReference type="Proteomes" id="UP000019116"/>
    </source>
</evidence>
<dbReference type="Gramene" id="TraesCS7B03G1331000.1">
    <property type="protein sequence ID" value="TraesCS7B03G1331000.1.CDS1"/>
    <property type="gene ID" value="TraesCS7B03G1331000"/>
</dbReference>
<reference evidence="1" key="1">
    <citation type="submission" date="2018-08" db="EMBL/GenBank/DDBJ databases">
        <authorList>
            <person name="Rossello M."/>
        </authorList>
    </citation>
    <scope>NUCLEOTIDE SEQUENCE [LARGE SCALE GENOMIC DNA]</scope>
    <source>
        <strain evidence="1">cv. Chinese Spring</strain>
    </source>
</reference>
<proteinExistence type="predicted"/>
<dbReference type="InterPro" id="IPR032675">
    <property type="entry name" value="LRR_dom_sf"/>
</dbReference>
<dbReference type="Gramene" id="TraesCS7B02G494600.1">
    <property type="protein sequence ID" value="TraesCS7B02G494600.1.cds1"/>
    <property type="gene ID" value="TraesCS7B02G494600"/>
</dbReference>
<dbReference type="STRING" id="4565.A0A3B6SR43"/>
<name>A0A3B6SR43_WHEAT</name>
<organism evidence="1">
    <name type="scientific">Triticum aestivum</name>
    <name type="common">Wheat</name>
    <dbReference type="NCBI Taxonomy" id="4565"/>
    <lineage>
        <taxon>Eukaryota</taxon>
        <taxon>Viridiplantae</taxon>
        <taxon>Streptophyta</taxon>
        <taxon>Embryophyta</taxon>
        <taxon>Tracheophyta</taxon>
        <taxon>Spermatophyta</taxon>
        <taxon>Magnoliopsida</taxon>
        <taxon>Liliopsida</taxon>
        <taxon>Poales</taxon>
        <taxon>Poaceae</taxon>
        <taxon>BOP clade</taxon>
        <taxon>Pooideae</taxon>
        <taxon>Triticodae</taxon>
        <taxon>Triticeae</taxon>
        <taxon>Triticinae</taxon>
        <taxon>Triticum</taxon>
    </lineage>
</organism>
<dbReference type="AlphaFoldDB" id="A0A3B6SR43"/>
<sequence>MEFFTKEQEGAIHLLASLQQLQFWNFGKHQTLPAGLHKLTGLKQLQVWSCPATRSLPKDSLPESLKELDVSACRNEELKQQCSRLVGTIPTIRTGR</sequence>
<protein>
    <submittedName>
        <fullName evidence="1">Uncharacterized protein</fullName>
    </submittedName>
</protein>
<evidence type="ECO:0000313" key="1">
    <source>
        <dbReference type="EnsemblPlants" id="TraesCS7B02G494600.1.cds1"/>
    </source>
</evidence>
<dbReference type="SMR" id="A0A3B6SR43"/>
<dbReference type="EnsemblPlants" id="TraesCS7B02G494600.1">
    <property type="protein sequence ID" value="TraesCS7B02G494600.1.cds1"/>
    <property type="gene ID" value="TraesCS7B02G494600"/>
</dbReference>
<dbReference type="SUPFAM" id="SSF52058">
    <property type="entry name" value="L domain-like"/>
    <property type="match status" value="1"/>
</dbReference>
<keyword evidence="2" id="KW-1185">Reference proteome</keyword>
<dbReference type="OrthoDB" id="695275at2759"/>
<reference evidence="1" key="2">
    <citation type="submission" date="2018-10" db="UniProtKB">
        <authorList>
            <consortium name="EnsemblPlants"/>
        </authorList>
    </citation>
    <scope>IDENTIFICATION</scope>
</reference>
<dbReference type="Proteomes" id="UP000019116">
    <property type="component" value="Chromosome 7B"/>
</dbReference>
<dbReference type="Gene3D" id="3.80.10.10">
    <property type="entry name" value="Ribonuclease Inhibitor"/>
    <property type="match status" value="1"/>
</dbReference>